<keyword evidence="4" id="KW-1185">Reference proteome</keyword>
<dbReference type="EMBL" id="AFYH01083763">
    <property type="status" value="NOT_ANNOTATED_CDS"/>
    <property type="molecule type" value="Genomic_DNA"/>
</dbReference>
<name>H3AYR2_LATCH</name>
<sequence length="1085" mass="117193">MDDDDDDRCLLDIIGDPQALNYFLHGPSNKTQLDEDELTNAGYSSANSNSIFANSTNTDPSSSIKDVNNHLGEASGDGLQLPNSLQFLEDELDAASPLPELSEDQPFDILQKSLQEANITEQTLAEEAYLDASIGSNQQFTQTSLHPSSSASFTQASDASSYSGQTLHPIGVAQVPIVQQTAGTPFANHAVSVQHGFMQQVGVNNIANQHLSNSNSVGGPGQIQLVGSFNSQPSMMAINNLDGSHIIVKGNVQHPSSGMSGGLMLQRQTPNGNSLYGSSNPSSVTQPVNVPFSSSNFQTPLPIPNIIIQRSQAPNQNKMPINIQPKPIQMGHHTVYNVNNMGMQQHHVQQGVPYASTNSPQSSAVGPQMAVNIVNQHGTRKSVGPQVINHSGNSIVVHSPAGQHQLSTHQNQFFIPTTLSVNSNSVHHVQTLNGQILQSQPTHLVASQVSSEHIMMNRNSAGTVMANQSYSGQMLSNQNNAMQLVSGQAFTAPGGQLIVNHGNSSVVGGQVPLQQVSPTVLHLSTSQSSIPAGRPGFVQTGQPMVQGMTLQNRFTVINTSSTVRPSYGQTVQPVMSAANALGEQTAQQVQSQVSVSVAHRLPAASSKTTNVYSYKTASAPQQLLAYSQAQKKNMNQSSLGLTSKPQDNLRQPQLASLLSNTLLPGQNNFQAGQNSGGTVVQQQRDKVVGQAHLQQSMADGQIVGQKRPASKQLTKGTFILQQLQKDQSLAIGPEKTPFKSSEEAVQRLLPYHVFQGSLPNEADFAKVDDEFEAVASQLLKRTQAMLNKYRLLLLEEAKRAIPSAEMVMIDRMFNQEERASLTHDKRLVLVDPDGYHADFCCASKFLEKSTDEMQSAEPSLSKTVIAVNQTKAALIQDRDGYNSSITESVDGDKPHSVPSDKKAKREKADCNKTDHHTDALLTDNPLPPGRVHGYSSDLKDTAKSTGSSLVPEVLSERLLREDRDTDNKILSNTVKCDSQLSCKNALKNKPLENPPKKELTDMDIEDISVPKQEELLKEPLETAIKSILELKKSQKPPGSEVSVNRSTELKSSNFSPSSSQESCLEKIIPDHNEGTRLLPTKSCVT</sequence>
<dbReference type="EMBL" id="AFYH01083764">
    <property type="status" value="NOT_ANNOTATED_CDS"/>
    <property type="molecule type" value="Genomic_DNA"/>
</dbReference>
<dbReference type="InterPro" id="IPR052438">
    <property type="entry name" value="Chromatin_remod/trans_coact"/>
</dbReference>
<dbReference type="GeneTree" id="ENSGT00940000159766"/>
<feature type="compositionally biased region" description="Polar residues" evidence="1">
    <location>
        <begin position="1041"/>
        <end position="1050"/>
    </location>
</feature>
<feature type="compositionally biased region" description="Low complexity" evidence="1">
    <location>
        <begin position="1051"/>
        <end position="1062"/>
    </location>
</feature>
<dbReference type="AlphaFoldDB" id="H3AYR2"/>
<dbReference type="RefSeq" id="XP_014344718.1">
    <property type="nucleotide sequence ID" value="XM_014489232.2"/>
</dbReference>
<dbReference type="InterPro" id="IPR015671">
    <property type="entry name" value="GSCR1_dom"/>
</dbReference>
<dbReference type="GO" id="GO:0016514">
    <property type="term" value="C:SWI/SNF complex"/>
    <property type="evidence" value="ECO:0007669"/>
    <property type="project" value="TreeGrafter"/>
</dbReference>
<feature type="region of interest" description="Disordered" evidence="1">
    <location>
        <begin position="1031"/>
        <end position="1063"/>
    </location>
</feature>
<feature type="region of interest" description="Disordered" evidence="1">
    <location>
        <begin position="51"/>
        <end position="78"/>
    </location>
</feature>
<dbReference type="EMBL" id="AFYH01083759">
    <property type="status" value="NOT_ANNOTATED_CDS"/>
    <property type="molecule type" value="Genomic_DNA"/>
</dbReference>
<feature type="domain" description="GLTSCR protein conserved" evidence="2">
    <location>
        <begin position="726"/>
        <end position="826"/>
    </location>
</feature>
<dbReference type="Ensembl" id="ENSLACT00000014886.1">
    <property type="protein sequence ID" value="ENSLACP00000014783.1"/>
    <property type="gene ID" value="ENSLACG00000013013.2"/>
</dbReference>
<feature type="region of interest" description="Disordered" evidence="1">
    <location>
        <begin position="257"/>
        <end position="282"/>
    </location>
</feature>
<reference evidence="3" key="3">
    <citation type="submission" date="2025-09" db="UniProtKB">
        <authorList>
            <consortium name="Ensembl"/>
        </authorList>
    </citation>
    <scope>IDENTIFICATION</scope>
</reference>
<organism evidence="3 4">
    <name type="scientific">Latimeria chalumnae</name>
    <name type="common">Coelacanth</name>
    <dbReference type="NCBI Taxonomy" id="7897"/>
    <lineage>
        <taxon>Eukaryota</taxon>
        <taxon>Metazoa</taxon>
        <taxon>Chordata</taxon>
        <taxon>Craniata</taxon>
        <taxon>Vertebrata</taxon>
        <taxon>Euteleostomi</taxon>
        <taxon>Coelacanthiformes</taxon>
        <taxon>Coelacanthidae</taxon>
        <taxon>Latimeria</taxon>
    </lineage>
</organism>
<dbReference type="PANTHER" id="PTHR15572">
    <property type="entry name" value="GLIOMA TUMOR SUPPRESSOR CANDIDATE REGION GENE 1"/>
    <property type="match status" value="1"/>
</dbReference>
<feature type="region of interest" description="Disordered" evidence="1">
    <location>
        <begin position="883"/>
        <end position="949"/>
    </location>
</feature>
<evidence type="ECO:0000259" key="2">
    <source>
        <dbReference type="Pfam" id="PF15249"/>
    </source>
</evidence>
<dbReference type="PANTHER" id="PTHR15572:SF2">
    <property type="entry name" value="BRD4-INTERACTING CHROMATIN-REMODELING COMPLEX-ASSOCIATED PROTEIN-LIKE"/>
    <property type="match status" value="1"/>
</dbReference>
<evidence type="ECO:0000256" key="1">
    <source>
        <dbReference type="SAM" id="MobiDB-lite"/>
    </source>
</evidence>
<dbReference type="GeneID" id="102358414"/>
<dbReference type="EMBL" id="AFYH01083762">
    <property type="status" value="NOT_ANNOTATED_CDS"/>
    <property type="molecule type" value="Genomic_DNA"/>
</dbReference>
<protein>
    <submittedName>
        <fullName evidence="3">BICRA like chromatin remodeling complex associated protein</fullName>
    </submittedName>
</protein>
<dbReference type="CTD" id="23506"/>
<reference evidence="3" key="2">
    <citation type="submission" date="2025-08" db="UniProtKB">
        <authorList>
            <consortium name="Ensembl"/>
        </authorList>
    </citation>
    <scope>IDENTIFICATION</scope>
</reference>
<reference evidence="4" key="1">
    <citation type="submission" date="2011-08" db="EMBL/GenBank/DDBJ databases">
        <title>The draft genome of Latimeria chalumnae.</title>
        <authorList>
            <person name="Di Palma F."/>
            <person name="Alfoldi J."/>
            <person name="Johnson J."/>
            <person name="Berlin A."/>
            <person name="Gnerre S."/>
            <person name="Jaffe D."/>
            <person name="MacCallum I."/>
            <person name="Young S."/>
            <person name="Walker B.J."/>
            <person name="Lander E."/>
            <person name="Lindblad-Toh K."/>
        </authorList>
    </citation>
    <scope>NUCLEOTIDE SEQUENCE [LARGE SCALE GENOMIC DNA]</scope>
    <source>
        <strain evidence="4">Wild caught</strain>
    </source>
</reference>
<dbReference type="EMBL" id="AFYH01083760">
    <property type="status" value="NOT_ANNOTATED_CDS"/>
    <property type="molecule type" value="Genomic_DNA"/>
</dbReference>
<dbReference type="Bgee" id="ENSLACG00000013013">
    <property type="expression patterns" value="Expressed in muscle tissue and 4 other cell types or tissues"/>
</dbReference>
<dbReference type="EMBL" id="AFYH01083761">
    <property type="status" value="NOT_ANNOTATED_CDS"/>
    <property type="molecule type" value="Genomic_DNA"/>
</dbReference>
<proteinExistence type="predicted"/>
<evidence type="ECO:0000313" key="4">
    <source>
        <dbReference type="Proteomes" id="UP000008672"/>
    </source>
</evidence>
<dbReference type="OrthoDB" id="2556847at2759"/>
<feature type="compositionally biased region" description="Polar residues" evidence="1">
    <location>
        <begin position="266"/>
        <end position="282"/>
    </location>
</feature>
<evidence type="ECO:0000313" key="3">
    <source>
        <dbReference type="Ensembl" id="ENSLACP00000014783.1"/>
    </source>
</evidence>
<gene>
    <name evidence="3" type="primary">BICRAL</name>
</gene>
<dbReference type="Proteomes" id="UP000008672">
    <property type="component" value="Unassembled WGS sequence"/>
</dbReference>
<accession>H3AYR2</accession>
<dbReference type="RefSeq" id="XP_005997454.1">
    <property type="nucleotide sequence ID" value="XM_005997392.3"/>
</dbReference>
<dbReference type="Pfam" id="PF15249">
    <property type="entry name" value="GLTSCR1"/>
    <property type="match status" value="1"/>
</dbReference>
<feature type="compositionally biased region" description="Basic and acidic residues" evidence="1">
    <location>
        <begin position="890"/>
        <end position="918"/>
    </location>
</feature>
<dbReference type="GO" id="GO:0045893">
    <property type="term" value="P:positive regulation of DNA-templated transcription"/>
    <property type="evidence" value="ECO:0007669"/>
    <property type="project" value="TreeGrafter"/>
</dbReference>